<dbReference type="OrthoDB" id="9806661at2"/>
<keyword evidence="7 9" id="KW-0173">Coenzyme A biosynthesis</keyword>
<gene>
    <name evidence="9" type="primary">coaD</name>
    <name evidence="11" type="ordered locus">Ctha_1199</name>
</gene>
<dbReference type="InterPro" id="IPR004821">
    <property type="entry name" value="Cyt_trans-like"/>
</dbReference>
<evidence type="ECO:0000256" key="5">
    <source>
        <dbReference type="ARBA" id="ARBA00022840"/>
    </source>
</evidence>
<comment type="subunit">
    <text evidence="9">Homohexamer.</text>
</comment>
<evidence type="ECO:0000313" key="11">
    <source>
        <dbReference type="EMBL" id="ACF13663.1"/>
    </source>
</evidence>
<dbReference type="EMBL" id="CP001100">
    <property type="protein sequence ID" value="ACF13663.1"/>
    <property type="molecule type" value="Genomic_DNA"/>
</dbReference>
<feature type="site" description="Transition state stabilizer" evidence="9">
    <location>
        <position position="19"/>
    </location>
</feature>
<comment type="pathway">
    <text evidence="9">Cofactor biosynthesis; coenzyme A biosynthesis; CoA from (R)-pantothenate: step 4/5.</text>
</comment>
<reference evidence="11 12" key="1">
    <citation type="submission" date="2008-06" db="EMBL/GenBank/DDBJ databases">
        <title>Complete sequence of Chloroherpeton thalassium ATCC 35110.</title>
        <authorList>
            <consortium name="US DOE Joint Genome Institute"/>
            <person name="Lucas S."/>
            <person name="Copeland A."/>
            <person name="Lapidus A."/>
            <person name="Glavina del Rio T."/>
            <person name="Dalin E."/>
            <person name="Tice H."/>
            <person name="Bruce D."/>
            <person name="Goodwin L."/>
            <person name="Pitluck S."/>
            <person name="Schmutz J."/>
            <person name="Larimer F."/>
            <person name="Land M."/>
            <person name="Hauser L."/>
            <person name="Kyrpides N."/>
            <person name="Mikhailova N."/>
            <person name="Liu Z."/>
            <person name="Li T."/>
            <person name="Zhao F."/>
            <person name="Overmann J."/>
            <person name="Bryant D.A."/>
            <person name="Richardson P."/>
        </authorList>
    </citation>
    <scope>NUCLEOTIDE SEQUENCE [LARGE SCALE GENOMIC DNA]</scope>
    <source>
        <strain evidence="12">ATCC 35110 / GB-78</strain>
    </source>
</reference>
<dbReference type="PANTHER" id="PTHR21342:SF1">
    <property type="entry name" value="PHOSPHOPANTETHEINE ADENYLYLTRANSFERASE"/>
    <property type="match status" value="1"/>
</dbReference>
<feature type="binding site" evidence="9">
    <location>
        <begin position="91"/>
        <end position="93"/>
    </location>
    <ligand>
        <name>ATP</name>
        <dbReference type="ChEBI" id="CHEBI:30616"/>
    </ligand>
</feature>
<keyword evidence="3 9" id="KW-0548">Nucleotidyltransferase</keyword>
<evidence type="ECO:0000259" key="10">
    <source>
        <dbReference type="Pfam" id="PF01467"/>
    </source>
</evidence>
<dbReference type="Pfam" id="PF01467">
    <property type="entry name" value="CTP_transf_like"/>
    <property type="match status" value="1"/>
</dbReference>
<name>B3QYX0_CHLT3</name>
<feature type="binding site" evidence="9">
    <location>
        <position position="101"/>
    </location>
    <ligand>
        <name>ATP</name>
        <dbReference type="ChEBI" id="CHEBI:30616"/>
    </ligand>
</feature>
<dbReference type="GO" id="GO:0015937">
    <property type="term" value="P:coenzyme A biosynthetic process"/>
    <property type="evidence" value="ECO:0007669"/>
    <property type="project" value="UniProtKB-UniRule"/>
</dbReference>
<keyword evidence="2 9" id="KW-0808">Transferase</keyword>
<dbReference type="eggNOG" id="COG0669">
    <property type="taxonomic scope" value="Bacteria"/>
</dbReference>
<feature type="binding site" evidence="9">
    <location>
        <position position="43"/>
    </location>
    <ligand>
        <name>substrate</name>
    </ligand>
</feature>
<dbReference type="SUPFAM" id="SSF52374">
    <property type="entry name" value="Nucleotidylyl transferase"/>
    <property type="match status" value="1"/>
</dbReference>
<dbReference type="GO" id="GO:0004595">
    <property type="term" value="F:pantetheine-phosphate adenylyltransferase activity"/>
    <property type="evidence" value="ECO:0007669"/>
    <property type="project" value="UniProtKB-UniRule"/>
</dbReference>
<comment type="subcellular location">
    <subcellularLocation>
        <location evidence="9">Cytoplasm</location>
    </subcellularLocation>
</comment>
<protein>
    <recommendedName>
        <fullName evidence="9">Phosphopantetheine adenylyltransferase</fullName>
        <ecNumber evidence="9">2.7.7.3</ecNumber>
    </recommendedName>
    <alternativeName>
        <fullName evidence="9">Dephospho-CoA pyrophosphorylase</fullName>
    </alternativeName>
    <alternativeName>
        <fullName evidence="9">Pantetheine-phosphate adenylyltransferase</fullName>
        <shortName evidence="9">PPAT</shortName>
    </alternativeName>
</protein>
<keyword evidence="5 9" id="KW-0067">ATP-binding</keyword>
<keyword evidence="1 9" id="KW-0963">Cytoplasm</keyword>
<dbReference type="AlphaFoldDB" id="B3QYX0"/>
<accession>B3QYX0</accession>
<dbReference type="UniPathway" id="UPA00241">
    <property type="reaction ID" value="UER00355"/>
</dbReference>
<dbReference type="RefSeq" id="WP_012499747.1">
    <property type="nucleotide sequence ID" value="NC_011026.1"/>
</dbReference>
<dbReference type="KEGG" id="cts:Ctha_1199"/>
<dbReference type="GO" id="GO:0005524">
    <property type="term" value="F:ATP binding"/>
    <property type="evidence" value="ECO:0007669"/>
    <property type="project" value="UniProtKB-KW"/>
</dbReference>
<evidence type="ECO:0000256" key="2">
    <source>
        <dbReference type="ARBA" id="ARBA00022679"/>
    </source>
</evidence>
<feature type="binding site" evidence="9">
    <location>
        <position position="76"/>
    </location>
    <ligand>
        <name>substrate</name>
    </ligand>
</feature>
<proteinExistence type="inferred from homology"/>
<dbReference type="Gene3D" id="3.40.50.620">
    <property type="entry name" value="HUPs"/>
    <property type="match status" value="1"/>
</dbReference>
<dbReference type="PANTHER" id="PTHR21342">
    <property type="entry name" value="PHOSPHOPANTETHEINE ADENYLYLTRANSFERASE"/>
    <property type="match status" value="1"/>
</dbReference>
<dbReference type="CDD" id="cd02163">
    <property type="entry name" value="PPAT"/>
    <property type="match status" value="1"/>
</dbReference>
<evidence type="ECO:0000256" key="8">
    <source>
        <dbReference type="ARBA" id="ARBA00029346"/>
    </source>
</evidence>
<comment type="similarity">
    <text evidence="9">Belongs to the bacterial CoaD family.</text>
</comment>
<evidence type="ECO:0000313" key="12">
    <source>
        <dbReference type="Proteomes" id="UP000001208"/>
    </source>
</evidence>
<dbReference type="NCBIfam" id="TIGR00125">
    <property type="entry name" value="cyt_tran_rel"/>
    <property type="match status" value="1"/>
</dbReference>
<feature type="binding site" evidence="9">
    <location>
        <position position="11"/>
    </location>
    <ligand>
        <name>substrate</name>
    </ligand>
</feature>
<feature type="binding site" evidence="9">
    <location>
        <position position="90"/>
    </location>
    <ligand>
        <name>substrate</name>
    </ligand>
</feature>
<dbReference type="InterPro" id="IPR014729">
    <property type="entry name" value="Rossmann-like_a/b/a_fold"/>
</dbReference>
<sequence>MPIRRAIYPGTFDPITNGHIDVLERALSIFDEITVVVAVNNQKKPLFTAEERMEMIQEAVAGYSGVKVEILQEGLLAEYAHRKEAVAIIRGLRQFIDFEYEFQIALMNRNLYPEITTVFLMPNEKYTYLASSIIREVSRLGGDISNLVPPCVLSRLKEKHAATAKNQR</sequence>
<feature type="binding site" evidence="9">
    <location>
        <begin position="11"/>
        <end position="12"/>
    </location>
    <ligand>
        <name>ATP</name>
        <dbReference type="ChEBI" id="CHEBI:30616"/>
    </ligand>
</feature>
<keyword evidence="6 9" id="KW-0460">Magnesium</keyword>
<evidence type="ECO:0000256" key="9">
    <source>
        <dbReference type="HAMAP-Rule" id="MF_00151"/>
    </source>
</evidence>
<feature type="domain" description="Cytidyltransferase-like" evidence="10">
    <location>
        <begin position="7"/>
        <end position="136"/>
    </location>
</feature>
<dbReference type="PRINTS" id="PR01020">
    <property type="entry name" value="LPSBIOSNTHSS"/>
</dbReference>
<dbReference type="NCBIfam" id="TIGR01510">
    <property type="entry name" value="coaD_prev_kdtB"/>
    <property type="match status" value="1"/>
</dbReference>
<evidence type="ECO:0000256" key="4">
    <source>
        <dbReference type="ARBA" id="ARBA00022741"/>
    </source>
</evidence>
<evidence type="ECO:0000256" key="1">
    <source>
        <dbReference type="ARBA" id="ARBA00022490"/>
    </source>
</evidence>
<dbReference type="GO" id="GO:0005737">
    <property type="term" value="C:cytoplasm"/>
    <property type="evidence" value="ECO:0007669"/>
    <property type="project" value="UniProtKB-SubCell"/>
</dbReference>
<evidence type="ECO:0000256" key="3">
    <source>
        <dbReference type="ARBA" id="ARBA00022695"/>
    </source>
</evidence>
<dbReference type="EC" id="2.7.7.3" evidence="9"/>
<dbReference type="Proteomes" id="UP000001208">
    <property type="component" value="Chromosome"/>
</dbReference>
<dbReference type="InterPro" id="IPR001980">
    <property type="entry name" value="PPAT"/>
</dbReference>
<comment type="function">
    <text evidence="9">Reversibly transfers an adenylyl group from ATP to 4'-phosphopantetheine, yielding dephospho-CoA (dPCoA) and pyrophosphate.</text>
</comment>
<dbReference type="HOGENOM" id="CLU_100149_0_1_10"/>
<comment type="cofactor">
    <cofactor evidence="9">
        <name>Mg(2+)</name>
        <dbReference type="ChEBI" id="CHEBI:18420"/>
    </cofactor>
</comment>
<keyword evidence="4 9" id="KW-0547">Nucleotide-binding</keyword>
<evidence type="ECO:0000256" key="7">
    <source>
        <dbReference type="ARBA" id="ARBA00022993"/>
    </source>
</evidence>
<organism evidence="11 12">
    <name type="scientific">Chloroherpeton thalassium (strain ATCC 35110 / GB-78)</name>
    <dbReference type="NCBI Taxonomy" id="517418"/>
    <lineage>
        <taxon>Bacteria</taxon>
        <taxon>Pseudomonadati</taxon>
        <taxon>Chlorobiota</taxon>
        <taxon>Chlorobiia</taxon>
        <taxon>Chlorobiales</taxon>
        <taxon>Chloroherpetonaceae</taxon>
        <taxon>Chloroherpeton</taxon>
    </lineage>
</organism>
<feature type="binding site" evidence="9">
    <location>
        <begin position="126"/>
        <end position="132"/>
    </location>
    <ligand>
        <name>ATP</name>
        <dbReference type="ChEBI" id="CHEBI:30616"/>
    </ligand>
</feature>
<evidence type="ECO:0000256" key="6">
    <source>
        <dbReference type="ARBA" id="ARBA00022842"/>
    </source>
</evidence>
<keyword evidence="12" id="KW-1185">Reference proteome</keyword>
<dbReference type="STRING" id="517418.Ctha_1199"/>
<feature type="binding site" evidence="9">
    <location>
        <position position="19"/>
    </location>
    <ligand>
        <name>ATP</name>
        <dbReference type="ChEBI" id="CHEBI:30616"/>
    </ligand>
</feature>
<comment type="catalytic activity">
    <reaction evidence="8 9">
        <text>(R)-4'-phosphopantetheine + ATP + H(+) = 3'-dephospho-CoA + diphosphate</text>
        <dbReference type="Rhea" id="RHEA:19801"/>
        <dbReference type="ChEBI" id="CHEBI:15378"/>
        <dbReference type="ChEBI" id="CHEBI:30616"/>
        <dbReference type="ChEBI" id="CHEBI:33019"/>
        <dbReference type="ChEBI" id="CHEBI:57328"/>
        <dbReference type="ChEBI" id="CHEBI:61723"/>
        <dbReference type="EC" id="2.7.7.3"/>
    </reaction>
</comment>
<dbReference type="HAMAP" id="MF_00151">
    <property type="entry name" value="PPAT_bact"/>
    <property type="match status" value="1"/>
</dbReference>